<name>A0A165C868_EXIGL</name>
<dbReference type="AlphaFoldDB" id="A0A165C868"/>
<keyword evidence="2" id="KW-1185">Reference proteome</keyword>
<evidence type="ECO:0000313" key="2">
    <source>
        <dbReference type="Proteomes" id="UP000077266"/>
    </source>
</evidence>
<sequence>MSLIHSRCANLTLGSTCFRVCCSQHERDPASSSCNGIWSLLAFEPSLFLVTGIGNGERTGAPSAYAACAFCKTGYQVALVAHNGDVLQRLADEMHREFVCTQCALLYDELQC</sequence>
<reference evidence="1 2" key="1">
    <citation type="journal article" date="2016" name="Mol. Biol. Evol.">
        <title>Comparative Genomics of Early-Diverging Mushroom-Forming Fungi Provides Insights into the Origins of Lignocellulose Decay Capabilities.</title>
        <authorList>
            <person name="Nagy L.G."/>
            <person name="Riley R."/>
            <person name="Tritt A."/>
            <person name="Adam C."/>
            <person name="Daum C."/>
            <person name="Floudas D."/>
            <person name="Sun H."/>
            <person name="Yadav J.S."/>
            <person name="Pangilinan J."/>
            <person name="Larsson K.H."/>
            <person name="Matsuura K."/>
            <person name="Barry K."/>
            <person name="Labutti K."/>
            <person name="Kuo R."/>
            <person name="Ohm R.A."/>
            <person name="Bhattacharya S.S."/>
            <person name="Shirouzu T."/>
            <person name="Yoshinaga Y."/>
            <person name="Martin F.M."/>
            <person name="Grigoriev I.V."/>
            <person name="Hibbett D.S."/>
        </authorList>
    </citation>
    <scope>NUCLEOTIDE SEQUENCE [LARGE SCALE GENOMIC DNA]</scope>
    <source>
        <strain evidence="1 2">HHB12029</strain>
    </source>
</reference>
<dbReference type="InParanoid" id="A0A165C868"/>
<accession>A0A165C868</accession>
<gene>
    <name evidence="1" type="ORF">EXIGLDRAFT_779106</name>
</gene>
<dbReference type="Proteomes" id="UP000077266">
    <property type="component" value="Unassembled WGS sequence"/>
</dbReference>
<organism evidence="1 2">
    <name type="scientific">Exidia glandulosa HHB12029</name>
    <dbReference type="NCBI Taxonomy" id="1314781"/>
    <lineage>
        <taxon>Eukaryota</taxon>
        <taxon>Fungi</taxon>
        <taxon>Dikarya</taxon>
        <taxon>Basidiomycota</taxon>
        <taxon>Agaricomycotina</taxon>
        <taxon>Agaricomycetes</taxon>
        <taxon>Auriculariales</taxon>
        <taxon>Exidiaceae</taxon>
        <taxon>Exidia</taxon>
    </lineage>
</organism>
<protein>
    <submittedName>
        <fullName evidence="1">Uncharacterized protein</fullName>
    </submittedName>
</protein>
<dbReference type="EMBL" id="KV426353">
    <property type="protein sequence ID" value="KZV82000.1"/>
    <property type="molecule type" value="Genomic_DNA"/>
</dbReference>
<evidence type="ECO:0000313" key="1">
    <source>
        <dbReference type="EMBL" id="KZV82000.1"/>
    </source>
</evidence>
<dbReference type="OrthoDB" id="5399006at2759"/>
<proteinExistence type="predicted"/>